<evidence type="ECO:0000313" key="6">
    <source>
        <dbReference type="Proteomes" id="UP001597399"/>
    </source>
</evidence>
<dbReference type="EMBL" id="JBHUMQ010000001">
    <property type="protein sequence ID" value="MFD2692093.1"/>
    <property type="molecule type" value="Genomic_DNA"/>
</dbReference>
<keyword evidence="4" id="KW-1133">Transmembrane helix</keyword>
<accession>A0ABW5RYC3</accession>
<comment type="similarity">
    <text evidence="1">Belongs to the GerABKA family.</text>
</comment>
<dbReference type="Proteomes" id="UP001597399">
    <property type="component" value="Unassembled WGS sequence"/>
</dbReference>
<feature type="transmembrane region" description="Helical" evidence="4">
    <location>
        <begin position="374"/>
        <end position="400"/>
    </location>
</feature>
<keyword evidence="2 4" id="KW-0472">Membrane</keyword>
<sequence>MLWFKKEKEKEKINTDTRKTDHPKNVRHLLNQLKRNPDFVHYKHVGGSFSCWISFFSSLINDESIHRDVLPFLYSDKIRSLDDIRKNVPIEKMIRTSDLKEIQTKLMVGFILIQIRENSNNALLIPSVLREGRQIEKSEVETSIIGAKEAFVEAIDTNISLIRKRIPIPQFTVEELRVGKISNTRVCLTYIDGIANEENINTARQRIKDLEIDHLIDTSALSQLISDNARSPFPVFIDTERPDRTTAGLYEGKIAVLVDGSPNALIIPTTLVEFFNAFDDYFVVWHFATAYRLLRLFAVAFSVLSSATYVAVLSFHYQLVPTDLLGALITSRSVVPFSPMVEALILEIMIELLREAGARLPTKVGQTMGIVGGIVIGTASVQAGLTSNVLLILVAMSALAAFTTPNYKMGTTIRFLRFPFIVAANIWGLLGITVCFTFFVCHLLRLTSLGRPFIEPIYPLRLIDLKDSFIRFPYSHQTERPMFLRPGDPSRFDYKRSKKRAGIQQNDIDE</sequence>
<dbReference type="Pfam" id="PF03323">
    <property type="entry name" value="GerA"/>
    <property type="match status" value="1"/>
</dbReference>
<proteinExistence type="inferred from homology"/>
<keyword evidence="4" id="KW-0812">Transmembrane</keyword>
<gene>
    <name evidence="5" type="ORF">ACFSUE_00325</name>
</gene>
<evidence type="ECO:0000256" key="1">
    <source>
        <dbReference type="ARBA" id="ARBA00005278"/>
    </source>
</evidence>
<dbReference type="InterPro" id="IPR004995">
    <property type="entry name" value="Spore_Ger"/>
</dbReference>
<feature type="region of interest" description="Disordered" evidence="3">
    <location>
        <begin position="486"/>
        <end position="510"/>
    </location>
</feature>
<protein>
    <submittedName>
        <fullName evidence="5">Spore germination protein</fullName>
    </submittedName>
</protein>
<dbReference type="RefSeq" id="WP_253059024.1">
    <property type="nucleotide sequence ID" value="NZ_JAMXWM010000003.1"/>
</dbReference>
<evidence type="ECO:0000313" key="5">
    <source>
        <dbReference type="EMBL" id="MFD2692093.1"/>
    </source>
</evidence>
<name>A0ABW5RYC3_9BACL</name>
<comment type="caution">
    <text evidence="5">The sequence shown here is derived from an EMBL/GenBank/DDBJ whole genome shotgun (WGS) entry which is preliminary data.</text>
</comment>
<feature type="transmembrane region" description="Helical" evidence="4">
    <location>
        <begin position="420"/>
        <end position="444"/>
    </location>
</feature>
<organism evidence="5 6">
    <name type="scientific">Sporolactobacillus shoreicorticis</name>
    <dbReference type="NCBI Taxonomy" id="1923877"/>
    <lineage>
        <taxon>Bacteria</taxon>
        <taxon>Bacillati</taxon>
        <taxon>Bacillota</taxon>
        <taxon>Bacilli</taxon>
        <taxon>Bacillales</taxon>
        <taxon>Sporolactobacillaceae</taxon>
        <taxon>Sporolactobacillus</taxon>
    </lineage>
</organism>
<evidence type="ECO:0000256" key="3">
    <source>
        <dbReference type="SAM" id="MobiDB-lite"/>
    </source>
</evidence>
<dbReference type="PANTHER" id="PTHR22550:SF5">
    <property type="entry name" value="LEUCINE ZIPPER PROTEIN 4"/>
    <property type="match status" value="1"/>
</dbReference>
<dbReference type="PIRSF" id="PIRSF005690">
    <property type="entry name" value="GerBA"/>
    <property type="match status" value="1"/>
</dbReference>
<dbReference type="PANTHER" id="PTHR22550">
    <property type="entry name" value="SPORE GERMINATION PROTEIN"/>
    <property type="match status" value="1"/>
</dbReference>
<feature type="transmembrane region" description="Helical" evidence="4">
    <location>
        <begin position="296"/>
        <end position="317"/>
    </location>
</feature>
<keyword evidence="6" id="KW-1185">Reference proteome</keyword>
<dbReference type="InterPro" id="IPR050768">
    <property type="entry name" value="UPF0353/GerABKA_families"/>
</dbReference>
<evidence type="ECO:0000256" key="4">
    <source>
        <dbReference type="SAM" id="Phobius"/>
    </source>
</evidence>
<reference evidence="6" key="1">
    <citation type="journal article" date="2019" name="Int. J. Syst. Evol. Microbiol.">
        <title>The Global Catalogue of Microorganisms (GCM) 10K type strain sequencing project: providing services to taxonomists for standard genome sequencing and annotation.</title>
        <authorList>
            <consortium name="The Broad Institute Genomics Platform"/>
            <consortium name="The Broad Institute Genome Sequencing Center for Infectious Disease"/>
            <person name="Wu L."/>
            <person name="Ma J."/>
        </authorList>
    </citation>
    <scope>NUCLEOTIDE SEQUENCE [LARGE SCALE GENOMIC DNA]</scope>
    <source>
        <strain evidence="6">TISTR 2466</strain>
    </source>
</reference>
<feature type="region of interest" description="Disordered" evidence="3">
    <location>
        <begin position="1"/>
        <end position="20"/>
    </location>
</feature>
<evidence type="ECO:0000256" key="2">
    <source>
        <dbReference type="ARBA" id="ARBA00023136"/>
    </source>
</evidence>